<keyword evidence="3" id="KW-1185">Reference proteome</keyword>
<evidence type="ECO:0000313" key="3">
    <source>
        <dbReference type="Proteomes" id="UP000632195"/>
    </source>
</evidence>
<dbReference type="InterPro" id="IPR016181">
    <property type="entry name" value="Acyl_CoA_acyltransferase"/>
</dbReference>
<organism evidence="2 3">
    <name type="scientific">Thermogymnomonas acidicola</name>
    <dbReference type="NCBI Taxonomy" id="399579"/>
    <lineage>
        <taxon>Archaea</taxon>
        <taxon>Methanobacteriati</taxon>
        <taxon>Thermoplasmatota</taxon>
        <taxon>Thermoplasmata</taxon>
        <taxon>Thermoplasmatales</taxon>
        <taxon>Thermogymnomonas</taxon>
    </lineage>
</organism>
<dbReference type="PANTHER" id="PTHR43072">
    <property type="entry name" value="N-ACETYLTRANSFERASE"/>
    <property type="match status" value="1"/>
</dbReference>
<dbReference type="PANTHER" id="PTHR43072:SF52">
    <property type="entry name" value="GCN5-RELATED N-ACETYLTRANSFERASE"/>
    <property type="match status" value="1"/>
</dbReference>
<reference evidence="2" key="2">
    <citation type="submission" date="2022-09" db="EMBL/GenBank/DDBJ databases">
        <authorList>
            <person name="Sun Q."/>
            <person name="Ohkuma M."/>
        </authorList>
    </citation>
    <scope>NUCLEOTIDE SEQUENCE</scope>
    <source>
        <strain evidence="2">JCM 13583</strain>
    </source>
</reference>
<protein>
    <submittedName>
        <fullName evidence="2">Ribosomal-protein-alanine acetyltransferase</fullName>
    </submittedName>
</protein>
<evidence type="ECO:0000259" key="1">
    <source>
        <dbReference type="PROSITE" id="PS51186"/>
    </source>
</evidence>
<dbReference type="InterPro" id="IPR006464">
    <property type="entry name" value="AcTrfase_RimI/Ard1"/>
</dbReference>
<comment type="caution">
    <text evidence="2">The sequence shown here is derived from an EMBL/GenBank/DDBJ whole genome shotgun (WGS) entry which is preliminary data.</text>
</comment>
<dbReference type="NCBIfam" id="TIGR01575">
    <property type="entry name" value="rimI"/>
    <property type="match status" value="1"/>
</dbReference>
<dbReference type="AlphaFoldDB" id="A0AA37FAN0"/>
<feature type="domain" description="N-acetyltransferase" evidence="1">
    <location>
        <begin position="13"/>
        <end position="161"/>
    </location>
</feature>
<dbReference type="InterPro" id="IPR000182">
    <property type="entry name" value="GNAT_dom"/>
</dbReference>
<dbReference type="GO" id="GO:0008080">
    <property type="term" value="F:N-acetyltransferase activity"/>
    <property type="evidence" value="ECO:0007669"/>
    <property type="project" value="InterPro"/>
</dbReference>
<proteinExistence type="predicted"/>
<dbReference type="CDD" id="cd04301">
    <property type="entry name" value="NAT_SF"/>
    <property type="match status" value="1"/>
</dbReference>
<dbReference type="EMBL" id="BMNY01000001">
    <property type="protein sequence ID" value="GGM74450.1"/>
    <property type="molecule type" value="Genomic_DNA"/>
</dbReference>
<reference evidence="2" key="1">
    <citation type="journal article" date="2014" name="Int. J. Syst. Evol. Microbiol.">
        <title>Complete genome sequence of Corynebacterium casei LMG S-19264T (=DSM 44701T), isolated from a smear-ripened cheese.</title>
        <authorList>
            <consortium name="US DOE Joint Genome Institute (JGI-PGF)"/>
            <person name="Walter F."/>
            <person name="Albersmeier A."/>
            <person name="Kalinowski J."/>
            <person name="Ruckert C."/>
        </authorList>
    </citation>
    <scope>NUCLEOTIDE SEQUENCE</scope>
    <source>
        <strain evidence="2">JCM 13583</strain>
    </source>
</reference>
<dbReference type="SUPFAM" id="SSF55729">
    <property type="entry name" value="Acyl-CoA N-acyltransferases (Nat)"/>
    <property type="match status" value="1"/>
</dbReference>
<accession>A0AA37FAN0</accession>
<dbReference type="Gene3D" id="3.40.630.30">
    <property type="match status" value="1"/>
</dbReference>
<dbReference type="Pfam" id="PF00583">
    <property type="entry name" value="Acetyltransf_1"/>
    <property type="match status" value="1"/>
</dbReference>
<evidence type="ECO:0000313" key="2">
    <source>
        <dbReference type="EMBL" id="GGM74450.1"/>
    </source>
</evidence>
<dbReference type="Proteomes" id="UP000632195">
    <property type="component" value="Unassembled WGS sequence"/>
</dbReference>
<gene>
    <name evidence="2" type="ORF">GCM10007108_10470</name>
</gene>
<dbReference type="PROSITE" id="PS51186">
    <property type="entry name" value="GNAT"/>
    <property type="match status" value="1"/>
</dbReference>
<sequence length="164" mass="19010">MFTIYNPLQYTYVAVRPYRDSDFEAIVEIERLSFPVGAYSRRMLRHMLNEEGSRTLVYEDGRVLGYITAIPLDTVSFDVESIAVLPEAQGRGIGRQLLSAVEELMAQEGFTVSILEVREKNSGAIRFYQNMGYRIISFMPKYYREEFEGSRGAYRMLKFIGQER</sequence>
<name>A0AA37FAN0_9ARCH</name>